<keyword evidence="1" id="KW-0472">Membrane</keyword>
<evidence type="ECO:0000256" key="1">
    <source>
        <dbReference type="SAM" id="Phobius"/>
    </source>
</evidence>
<sequence>MTPPATSPTSTSLAPRQIWARARGVLLVLALILIGGIVLATMRSADAHGALDPRSADPNGSRAVAEILKAQGVTLRVTTTLDEATALTGADTTLLVSTPDLLTDHQQRTLRAAMTASGGRTVLLGAGDASVTTLAPGVSAATSTSVAVRDPGCPLPAAVRAGSVDIGGERYTTREDDADICYLSGGLPTLVSLDHPGTGDTLLLGSPDLLQNDRLDEQGNASLALQLLGSRPHLVWYLPSLSDVSATEGDPENESPDSTADGFLSLVPSGWLWGTLQLAVAAVLAAIWRGRRLGPLVTEPLPVAIRASEATEGRARLYRKANARDRAATVLRTATRTRVAPLLGVPERDAHSPEALLPALSTRLPETAADPRGLLFGPAPADDAALIRLADQLDALEREVRTS</sequence>
<organism evidence="3 4">
    <name type="scientific">Streptomyces lateritius</name>
    <dbReference type="NCBI Taxonomy" id="67313"/>
    <lineage>
        <taxon>Bacteria</taxon>
        <taxon>Bacillati</taxon>
        <taxon>Actinomycetota</taxon>
        <taxon>Actinomycetes</taxon>
        <taxon>Kitasatosporales</taxon>
        <taxon>Streptomycetaceae</taxon>
        <taxon>Streptomyces</taxon>
    </lineage>
</organism>
<dbReference type="InterPro" id="IPR025646">
    <property type="entry name" value="DUF4350"/>
</dbReference>
<keyword evidence="1" id="KW-0812">Transmembrane</keyword>
<evidence type="ECO:0000313" key="4">
    <source>
        <dbReference type="Proteomes" id="UP001603013"/>
    </source>
</evidence>
<keyword evidence="1" id="KW-1133">Transmembrane helix</keyword>
<comment type="caution">
    <text evidence="3">The sequence shown here is derived from an EMBL/GenBank/DDBJ whole genome shotgun (WGS) entry which is preliminary data.</text>
</comment>
<protein>
    <submittedName>
        <fullName evidence="3">DUF4350 domain-containing protein</fullName>
    </submittedName>
</protein>
<dbReference type="EMBL" id="JBIBSM010000009">
    <property type="protein sequence ID" value="MFF8278288.1"/>
    <property type="molecule type" value="Genomic_DNA"/>
</dbReference>
<evidence type="ECO:0000313" key="3">
    <source>
        <dbReference type="EMBL" id="MFF8278288.1"/>
    </source>
</evidence>
<evidence type="ECO:0000259" key="2">
    <source>
        <dbReference type="Pfam" id="PF14258"/>
    </source>
</evidence>
<dbReference type="RefSeq" id="WP_391935438.1">
    <property type="nucleotide sequence ID" value="NZ_JBIBSM010000009.1"/>
</dbReference>
<feature type="domain" description="DUF4350" evidence="2">
    <location>
        <begin position="53"/>
        <end position="228"/>
    </location>
</feature>
<proteinExistence type="predicted"/>
<gene>
    <name evidence="3" type="ORF">ACF05T_19610</name>
</gene>
<dbReference type="Pfam" id="PF14258">
    <property type="entry name" value="DUF4350"/>
    <property type="match status" value="1"/>
</dbReference>
<keyword evidence="4" id="KW-1185">Reference proteome</keyword>
<name>A0ABW6YEM0_9ACTN</name>
<feature type="transmembrane region" description="Helical" evidence="1">
    <location>
        <begin position="24"/>
        <end position="42"/>
    </location>
</feature>
<dbReference type="Proteomes" id="UP001603013">
    <property type="component" value="Unassembled WGS sequence"/>
</dbReference>
<accession>A0ABW6YEM0</accession>
<reference evidence="3 4" key="1">
    <citation type="submission" date="2024-10" db="EMBL/GenBank/DDBJ databases">
        <title>The Natural Products Discovery Center: Release of the First 8490 Sequenced Strains for Exploring Actinobacteria Biosynthetic Diversity.</title>
        <authorList>
            <person name="Kalkreuter E."/>
            <person name="Kautsar S.A."/>
            <person name="Yang D."/>
            <person name="Bader C.D."/>
            <person name="Teijaro C.N."/>
            <person name="Fluegel L."/>
            <person name="Davis C.M."/>
            <person name="Simpson J.R."/>
            <person name="Lauterbach L."/>
            <person name="Steele A.D."/>
            <person name="Gui C."/>
            <person name="Meng S."/>
            <person name="Li G."/>
            <person name="Viehrig K."/>
            <person name="Ye F."/>
            <person name="Su P."/>
            <person name="Kiefer A.F."/>
            <person name="Nichols A."/>
            <person name="Cepeda A.J."/>
            <person name="Yan W."/>
            <person name="Fan B."/>
            <person name="Jiang Y."/>
            <person name="Adhikari A."/>
            <person name="Zheng C.-J."/>
            <person name="Schuster L."/>
            <person name="Cowan T.M."/>
            <person name="Smanski M.J."/>
            <person name="Chevrette M.G."/>
            <person name="De Carvalho L.P.S."/>
            <person name="Shen B."/>
        </authorList>
    </citation>
    <scope>NUCLEOTIDE SEQUENCE [LARGE SCALE GENOMIC DNA]</scope>
    <source>
        <strain evidence="3 4">NPDC015755</strain>
    </source>
</reference>